<protein>
    <submittedName>
        <fullName evidence="8">DUF1049 domain-containing protein</fullName>
    </submittedName>
</protein>
<evidence type="ECO:0000256" key="3">
    <source>
        <dbReference type="ARBA" id="ARBA00022989"/>
    </source>
</evidence>
<dbReference type="PANTHER" id="PTHR41335:SF1">
    <property type="entry name" value="MEMBRANE PROTEIN"/>
    <property type="match status" value="1"/>
</dbReference>
<feature type="domain" description="Lipopolysaccharide assembly protein A" evidence="7">
    <location>
        <begin position="24"/>
        <end position="84"/>
    </location>
</feature>
<evidence type="ECO:0000256" key="5">
    <source>
        <dbReference type="SAM" id="MobiDB-lite"/>
    </source>
</evidence>
<evidence type="ECO:0000256" key="2">
    <source>
        <dbReference type="ARBA" id="ARBA00022692"/>
    </source>
</evidence>
<evidence type="ECO:0000256" key="1">
    <source>
        <dbReference type="ARBA" id="ARBA00022475"/>
    </source>
</evidence>
<keyword evidence="4 6" id="KW-0472">Membrane</keyword>
<keyword evidence="2 6" id="KW-0812">Transmembrane</keyword>
<dbReference type="Proteomes" id="UP000447833">
    <property type="component" value="Unassembled WGS sequence"/>
</dbReference>
<dbReference type="RefSeq" id="WP_160918677.1">
    <property type="nucleotide sequence ID" value="NZ_WMEY01000002.1"/>
</dbReference>
<gene>
    <name evidence="8" type="ORF">GLW07_06140</name>
</gene>
<evidence type="ECO:0000313" key="8">
    <source>
        <dbReference type="EMBL" id="MYL62936.1"/>
    </source>
</evidence>
<feature type="transmembrane region" description="Helical" evidence="6">
    <location>
        <begin position="41"/>
        <end position="65"/>
    </location>
</feature>
<accession>A0A845EWM7</accession>
<keyword evidence="1" id="KW-1003">Cell membrane</keyword>
<name>A0A845EWM7_9BACL</name>
<dbReference type="AlphaFoldDB" id="A0A845EWM7"/>
<sequence>MKGQWGLVVALLFALIIAVFSVVNVDPVQVNYVFGTSDWPLVLVILGSVLMGAILVLGFGMVKYYKLKRELKKLQKENEKLKSEPIATETKSMHTPLDGEAMDEGTGTDGE</sequence>
<dbReference type="GO" id="GO:0005886">
    <property type="term" value="C:plasma membrane"/>
    <property type="evidence" value="ECO:0007669"/>
    <property type="project" value="InterPro"/>
</dbReference>
<evidence type="ECO:0000259" key="7">
    <source>
        <dbReference type="Pfam" id="PF06305"/>
    </source>
</evidence>
<dbReference type="PANTHER" id="PTHR41335">
    <property type="entry name" value="MEMBRANE PROTEIN-RELATED"/>
    <property type="match status" value="1"/>
</dbReference>
<reference evidence="8 9" key="1">
    <citation type="submission" date="2019-11" db="EMBL/GenBank/DDBJ databases">
        <title>Genome sequences of 17 halophilic strains isolated from different environments.</title>
        <authorList>
            <person name="Furrow R.E."/>
        </authorList>
    </citation>
    <scope>NUCLEOTIDE SEQUENCE [LARGE SCALE GENOMIC DNA]</scope>
    <source>
        <strain evidence="8 9">22506_14_FS</strain>
    </source>
</reference>
<proteinExistence type="predicted"/>
<comment type="caution">
    <text evidence="8">The sequence shown here is derived from an EMBL/GenBank/DDBJ whole genome shotgun (WGS) entry which is preliminary data.</text>
</comment>
<feature type="region of interest" description="Disordered" evidence="5">
    <location>
        <begin position="78"/>
        <end position="111"/>
    </location>
</feature>
<evidence type="ECO:0000313" key="9">
    <source>
        <dbReference type="Proteomes" id="UP000447833"/>
    </source>
</evidence>
<evidence type="ECO:0000256" key="4">
    <source>
        <dbReference type="ARBA" id="ARBA00023136"/>
    </source>
</evidence>
<keyword evidence="3 6" id="KW-1133">Transmembrane helix</keyword>
<evidence type="ECO:0000256" key="6">
    <source>
        <dbReference type="SAM" id="Phobius"/>
    </source>
</evidence>
<organism evidence="8 9">
    <name type="scientific">Guptibacillus hwajinpoensis</name>
    <dbReference type="NCBI Taxonomy" id="208199"/>
    <lineage>
        <taxon>Bacteria</taxon>
        <taxon>Bacillati</taxon>
        <taxon>Bacillota</taxon>
        <taxon>Bacilli</taxon>
        <taxon>Bacillales</taxon>
        <taxon>Guptibacillaceae</taxon>
        <taxon>Guptibacillus</taxon>
    </lineage>
</organism>
<dbReference type="InterPro" id="IPR010445">
    <property type="entry name" value="LapA_dom"/>
</dbReference>
<dbReference type="Pfam" id="PF06305">
    <property type="entry name" value="LapA_dom"/>
    <property type="match status" value="1"/>
</dbReference>
<dbReference type="EMBL" id="WMEY01000002">
    <property type="protein sequence ID" value="MYL62936.1"/>
    <property type="molecule type" value="Genomic_DNA"/>
</dbReference>